<dbReference type="RefSeq" id="XP_069209864.1">
    <property type="nucleotide sequence ID" value="XM_069352446.1"/>
</dbReference>
<dbReference type="GeneID" id="95984962"/>
<dbReference type="InterPro" id="IPR036390">
    <property type="entry name" value="WH_DNA-bd_sf"/>
</dbReference>
<feature type="compositionally biased region" description="Polar residues" evidence="1">
    <location>
        <begin position="129"/>
        <end position="138"/>
    </location>
</feature>
<protein>
    <recommendedName>
        <fullName evidence="4">RNA polymerase II elongation factor ELL N-terminal domain-containing protein</fullName>
    </recommendedName>
</protein>
<feature type="compositionally biased region" description="Basic and acidic residues" evidence="1">
    <location>
        <begin position="591"/>
        <end position="603"/>
    </location>
</feature>
<feature type="region of interest" description="Disordered" evidence="1">
    <location>
        <begin position="278"/>
        <end position="612"/>
    </location>
</feature>
<feature type="compositionally biased region" description="Polar residues" evidence="1">
    <location>
        <begin position="565"/>
        <end position="574"/>
    </location>
</feature>
<comment type="caution">
    <text evidence="2">The sequence shown here is derived from an EMBL/GenBank/DDBJ whole genome shotgun (WGS) entry which is preliminary data.</text>
</comment>
<feature type="compositionally biased region" description="Low complexity" evidence="1">
    <location>
        <begin position="411"/>
        <end position="421"/>
    </location>
</feature>
<organism evidence="2 3">
    <name type="scientific">Vanrija albida</name>
    <dbReference type="NCBI Taxonomy" id="181172"/>
    <lineage>
        <taxon>Eukaryota</taxon>
        <taxon>Fungi</taxon>
        <taxon>Dikarya</taxon>
        <taxon>Basidiomycota</taxon>
        <taxon>Agaricomycotina</taxon>
        <taxon>Tremellomycetes</taxon>
        <taxon>Trichosporonales</taxon>
        <taxon>Trichosporonaceae</taxon>
        <taxon>Vanrija</taxon>
    </lineage>
</organism>
<dbReference type="Proteomes" id="UP001565368">
    <property type="component" value="Unassembled WGS sequence"/>
</dbReference>
<evidence type="ECO:0008006" key="4">
    <source>
        <dbReference type="Google" id="ProtNLM"/>
    </source>
</evidence>
<dbReference type="SUPFAM" id="SSF46785">
    <property type="entry name" value="Winged helix' DNA-binding domain"/>
    <property type="match status" value="1"/>
</dbReference>
<evidence type="ECO:0000313" key="2">
    <source>
        <dbReference type="EMBL" id="KAL1409920.1"/>
    </source>
</evidence>
<sequence>MPLPGGTIPLTPSEPGAVPPPAFLVKFPEDTWNKLAAAASSGAEVSFTVDDGISINLPGQDPMLIDVVGTGSTELYQLAGPSLVPVGTAAARLHIPINAASAGRAVEKVRQQSAALDRQRQERAERVTGRSQAGTPTPRSAAYTPAPAPVAAVQAMGMARTQSGPAATSLAMAPTTSITERIPLKTRVVQLLALGPATMEEIVARTNGDAADVERITKIIATRPNGLWTLLPQQYAKIKIGDWKYTHDEKVTVIQLARKAFDELDLPPDAYEREDLARKERDALSAGVSSSASSQPTTPPEPAPAPVAAAPAPKPKVQKQASPPKRPDSRTESRVDRTDSPAPSAAKKPAAKDKTERTKVGKQIAKMRTEMAAKRASSLPNSKPSDGTASPRVAAANTGNHDVKDLDLDSDSSGSKPLAKVVKADKATKDNSKQDKAPEKPKPKAAAEKTASQDNGAKRKRPEDDKRPALKREGSKRDYTSSEDSDSEDDRRGRARTVKAVKPNSSAKPASANNSAKPVSTNSSNGKAKPPVNGNDKRRKSPSYTSSDDDEPSKAKKKARPSEPAPSTSPNDSSRALPKFKRKVPPAPLDLDGKSKGDHDGRRAGSSNAKALQRRYDELYPKYQKLTAYLADVHQAAERVREGSPVALTANDDVAAKVAQWQELHRDLEKISRQIEGA</sequence>
<proteinExistence type="predicted"/>
<evidence type="ECO:0000256" key="1">
    <source>
        <dbReference type="SAM" id="MobiDB-lite"/>
    </source>
</evidence>
<keyword evidence="3" id="KW-1185">Reference proteome</keyword>
<feature type="compositionally biased region" description="Low complexity" evidence="1">
    <location>
        <begin position="502"/>
        <end position="518"/>
    </location>
</feature>
<name>A0ABR3Q5A8_9TREE</name>
<feature type="compositionally biased region" description="Basic and acidic residues" evidence="1">
    <location>
        <begin position="117"/>
        <end position="128"/>
    </location>
</feature>
<dbReference type="Gene3D" id="1.10.10.2670">
    <property type="entry name" value="E3 ubiquitin-protein ligase"/>
    <property type="match status" value="1"/>
</dbReference>
<gene>
    <name evidence="2" type="ORF">Q8F55_003919</name>
</gene>
<accession>A0ABR3Q5A8</accession>
<dbReference type="InterPro" id="IPR042065">
    <property type="entry name" value="E3_ELL-like"/>
</dbReference>
<feature type="compositionally biased region" description="Low complexity" evidence="1">
    <location>
        <begin position="285"/>
        <end position="296"/>
    </location>
</feature>
<feature type="compositionally biased region" description="Basic and acidic residues" evidence="1">
    <location>
        <begin position="422"/>
        <end position="447"/>
    </location>
</feature>
<evidence type="ECO:0000313" key="3">
    <source>
        <dbReference type="Proteomes" id="UP001565368"/>
    </source>
</evidence>
<feature type="compositionally biased region" description="Basic and acidic residues" evidence="1">
    <location>
        <begin position="350"/>
        <end position="359"/>
    </location>
</feature>
<feature type="region of interest" description="Disordered" evidence="1">
    <location>
        <begin position="112"/>
        <end position="145"/>
    </location>
</feature>
<feature type="compositionally biased region" description="Polar residues" evidence="1">
    <location>
        <begin position="378"/>
        <end position="388"/>
    </location>
</feature>
<dbReference type="EMBL" id="JBBXJM010000003">
    <property type="protein sequence ID" value="KAL1409920.1"/>
    <property type="molecule type" value="Genomic_DNA"/>
</dbReference>
<feature type="compositionally biased region" description="Basic and acidic residues" evidence="1">
    <location>
        <begin position="325"/>
        <end position="339"/>
    </location>
</feature>
<reference evidence="2 3" key="1">
    <citation type="submission" date="2023-08" db="EMBL/GenBank/DDBJ databases">
        <title>Annotated Genome Sequence of Vanrija albida AlHP1.</title>
        <authorList>
            <person name="Herzog R."/>
        </authorList>
    </citation>
    <scope>NUCLEOTIDE SEQUENCE [LARGE SCALE GENOMIC DNA]</scope>
    <source>
        <strain evidence="2 3">AlHP1</strain>
    </source>
</reference>
<feature type="compositionally biased region" description="Basic and acidic residues" evidence="1">
    <location>
        <begin position="461"/>
        <end position="480"/>
    </location>
</feature>